<gene>
    <name evidence="2" type="ORF">NOR51B_131</name>
</gene>
<dbReference type="PANTHER" id="PTHR24104">
    <property type="entry name" value="E3 UBIQUITIN-PROTEIN LIGASE NHLRC1-RELATED"/>
    <property type="match status" value="1"/>
</dbReference>
<dbReference type="HOGENOM" id="CLU_037899_0_0_6"/>
<protein>
    <submittedName>
        <fullName evidence="2">NHL repeat protein</fullName>
    </submittedName>
</protein>
<dbReference type="Pfam" id="PF10282">
    <property type="entry name" value="Lactonase"/>
    <property type="match status" value="1"/>
</dbReference>
<dbReference type="AlphaFoldDB" id="B8KVJ3"/>
<dbReference type="InterPro" id="IPR011042">
    <property type="entry name" value="6-blade_b-propeller_TolB-like"/>
</dbReference>
<keyword evidence="3" id="KW-1185">Reference proteome</keyword>
<dbReference type="EMBL" id="DS999411">
    <property type="protein sequence ID" value="EED34194.1"/>
    <property type="molecule type" value="Genomic_DNA"/>
</dbReference>
<dbReference type="Proteomes" id="UP000004699">
    <property type="component" value="Unassembled WGS sequence"/>
</dbReference>
<dbReference type="RefSeq" id="WP_009018942.1">
    <property type="nucleotide sequence ID" value="NZ_DS999411.1"/>
</dbReference>
<evidence type="ECO:0000256" key="1">
    <source>
        <dbReference type="SAM" id="SignalP"/>
    </source>
</evidence>
<feature type="chain" id="PRO_5002876257" evidence="1">
    <location>
        <begin position="23"/>
        <end position="394"/>
    </location>
</feature>
<organism evidence="2 3">
    <name type="scientific">Luminiphilus syltensis NOR5-1B</name>
    <dbReference type="NCBI Taxonomy" id="565045"/>
    <lineage>
        <taxon>Bacteria</taxon>
        <taxon>Pseudomonadati</taxon>
        <taxon>Pseudomonadota</taxon>
        <taxon>Gammaproteobacteria</taxon>
        <taxon>Cellvibrionales</taxon>
        <taxon>Halieaceae</taxon>
        <taxon>Luminiphilus</taxon>
    </lineage>
</organism>
<dbReference type="InterPro" id="IPR019405">
    <property type="entry name" value="Lactonase_7-beta_prop"/>
</dbReference>
<reference evidence="3" key="1">
    <citation type="journal article" date="2013" name="BMC Microbiol.">
        <title>Taxonomy and evolution of bacteriochlorophyll a-containing members of the OM60/NOR5 clade of marine gammaproteobacteria: description of Luminiphilus syltensis gen. nov., sp. nov., reclassification of Haliea rubra as Pseudohaliea rubra gen. nov., comb. nov., and emendation of Chromatocurvus halotolerans.</title>
        <authorList>
            <person name="Spring S."/>
            <person name="Riedel T."/>
            <person name="Sproer C."/>
            <person name="Yan S."/>
            <person name="Harder J."/>
            <person name="Fuchs B.M."/>
        </authorList>
    </citation>
    <scope>NUCLEOTIDE SEQUENCE [LARGE SCALE GENOMIC DNA]</scope>
    <source>
        <strain evidence="3">NOR51-B</strain>
    </source>
</reference>
<dbReference type="InterPro" id="IPR050952">
    <property type="entry name" value="TRIM-NHL_E3_ligases"/>
</dbReference>
<feature type="signal peptide" evidence="1">
    <location>
        <begin position="1"/>
        <end position="22"/>
    </location>
</feature>
<keyword evidence="1" id="KW-0732">Signal</keyword>
<dbReference type="Gene3D" id="2.120.10.30">
    <property type="entry name" value="TolB, C-terminal domain"/>
    <property type="match status" value="1"/>
</dbReference>
<dbReference type="STRING" id="565045.NOR51B_131"/>
<evidence type="ECO:0000313" key="3">
    <source>
        <dbReference type="Proteomes" id="UP000004699"/>
    </source>
</evidence>
<accession>B8KVJ3</accession>
<dbReference type="eggNOG" id="COG3391">
    <property type="taxonomic scope" value="Bacteria"/>
</dbReference>
<name>B8KVJ3_9GAMM</name>
<dbReference type="SUPFAM" id="SSF63829">
    <property type="entry name" value="Calcium-dependent phosphotriesterase"/>
    <property type="match status" value="1"/>
</dbReference>
<evidence type="ECO:0000313" key="2">
    <source>
        <dbReference type="EMBL" id="EED34194.1"/>
    </source>
</evidence>
<sequence length="394" mass="42423">MINRFGSVFIATLALLPGLVQADTPIGVFSERLSDRAPIPTFSVDGAWPRLPSDLIIGQASGVAVDAANTIWVLHRPNSLSASEIGLDKNPPIAQSCCHAAPHVLRFDQDGNLLTAWGGPGLAPEINGINQWPGTVHGLFVDADDTVWLGGNGDDDHVILNFTATGEFIRQFGRRGATEGNISTSTLGKPADVSDNGESILVADGYTNNRIVQLDETDLTHIQNLGAHATEPETRQREDGGALFSESSADYSAEPHSPTFGGVVHCVVRGPGDTVYVCDRRNNRVQVFREAGGKFEFIETIVIAPNSGGTGTATDVAISPDGTYLYIADMMNGKVWILLRETHEILGSFGRIGRYPGQFTWLHSIDVDADGNLYTAEVETGRRVQRFIFQGLEP</sequence>
<dbReference type="GO" id="GO:0008270">
    <property type="term" value="F:zinc ion binding"/>
    <property type="evidence" value="ECO:0007669"/>
    <property type="project" value="UniProtKB-KW"/>
</dbReference>
<dbReference type="OrthoDB" id="9792285at2"/>
<proteinExistence type="predicted"/>
<dbReference type="PANTHER" id="PTHR24104:SF25">
    <property type="entry name" value="PROTEIN LIN-41"/>
    <property type="match status" value="1"/>
</dbReference>